<dbReference type="Pfam" id="PF00069">
    <property type="entry name" value="Pkinase"/>
    <property type="match status" value="1"/>
</dbReference>
<keyword evidence="2" id="KW-0723">Serine/threonine-protein kinase</keyword>
<dbReference type="InterPro" id="IPR011009">
    <property type="entry name" value="Kinase-like_dom_sf"/>
</dbReference>
<dbReference type="Gene3D" id="3.30.200.20">
    <property type="entry name" value="Phosphorylase Kinase, domain 1"/>
    <property type="match status" value="1"/>
</dbReference>
<comment type="caution">
    <text evidence="10">The sequence shown here is derived from an EMBL/GenBank/DDBJ whole genome shotgun (WGS) entry which is preliminary data.</text>
</comment>
<keyword evidence="6 7" id="KW-0067">ATP-binding</keyword>
<evidence type="ECO:0000259" key="9">
    <source>
        <dbReference type="PROSITE" id="PS50011"/>
    </source>
</evidence>
<dbReference type="EC" id="2.7.11.1" evidence="1"/>
<dbReference type="Proteomes" id="UP000582643">
    <property type="component" value="Unassembled WGS sequence"/>
</dbReference>
<name>A0A7W7U947_9ACTN</name>
<dbReference type="InterPro" id="IPR000719">
    <property type="entry name" value="Prot_kinase_dom"/>
</dbReference>
<feature type="domain" description="Protein kinase" evidence="9">
    <location>
        <begin position="28"/>
        <end position="309"/>
    </location>
</feature>
<protein>
    <recommendedName>
        <fullName evidence="1">non-specific serine/threonine protein kinase</fullName>
        <ecNumber evidence="1">2.7.11.1</ecNumber>
    </recommendedName>
</protein>
<dbReference type="CDD" id="cd14014">
    <property type="entry name" value="STKc_PknB_like"/>
    <property type="match status" value="1"/>
</dbReference>
<dbReference type="Gene3D" id="1.10.510.10">
    <property type="entry name" value="Transferase(Phosphotransferase) domain 1"/>
    <property type="match status" value="1"/>
</dbReference>
<dbReference type="PROSITE" id="PS00107">
    <property type="entry name" value="PROTEIN_KINASE_ATP"/>
    <property type="match status" value="1"/>
</dbReference>
<evidence type="ECO:0000256" key="6">
    <source>
        <dbReference type="ARBA" id="ARBA00022840"/>
    </source>
</evidence>
<keyword evidence="5" id="KW-0418">Kinase</keyword>
<evidence type="ECO:0000256" key="1">
    <source>
        <dbReference type="ARBA" id="ARBA00012513"/>
    </source>
</evidence>
<evidence type="ECO:0000256" key="4">
    <source>
        <dbReference type="ARBA" id="ARBA00022741"/>
    </source>
</evidence>
<dbReference type="PROSITE" id="PS50011">
    <property type="entry name" value="PROTEIN_KINASE_DOM"/>
    <property type="match status" value="1"/>
</dbReference>
<organism evidence="10 11">
    <name type="scientific">Streptomyces nymphaeiformis</name>
    <dbReference type="NCBI Taxonomy" id="2663842"/>
    <lineage>
        <taxon>Bacteria</taxon>
        <taxon>Bacillati</taxon>
        <taxon>Actinomycetota</taxon>
        <taxon>Actinomycetes</taxon>
        <taxon>Kitasatosporales</taxon>
        <taxon>Streptomycetaceae</taxon>
        <taxon>Streptomyces</taxon>
    </lineage>
</organism>
<proteinExistence type="predicted"/>
<feature type="binding site" evidence="7">
    <location>
        <position position="67"/>
    </location>
    <ligand>
        <name>ATP</name>
        <dbReference type="ChEBI" id="CHEBI:30616"/>
    </ligand>
</feature>
<evidence type="ECO:0000256" key="2">
    <source>
        <dbReference type="ARBA" id="ARBA00022527"/>
    </source>
</evidence>
<keyword evidence="4 7" id="KW-0547">Nucleotide-binding</keyword>
<dbReference type="PANTHER" id="PTHR43289:SF6">
    <property type="entry name" value="SERINE_THREONINE-PROTEIN KINASE NEKL-3"/>
    <property type="match status" value="1"/>
</dbReference>
<evidence type="ECO:0000256" key="7">
    <source>
        <dbReference type="PROSITE-ProRule" id="PRU10141"/>
    </source>
</evidence>
<dbReference type="SUPFAM" id="SSF56112">
    <property type="entry name" value="Protein kinase-like (PK-like)"/>
    <property type="match status" value="1"/>
</dbReference>
<reference evidence="10 11" key="1">
    <citation type="submission" date="2020-08" db="EMBL/GenBank/DDBJ databases">
        <title>Genomic Encyclopedia of Type Strains, Phase III (KMG-III): the genomes of soil and plant-associated and newly described type strains.</title>
        <authorList>
            <person name="Whitman W."/>
        </authorList>
    </citation>
    <scope>NUCLEOTIDE SEQUENCE [LARGE SCALE GENOMIC DNA]</scope>
    <source>
        <strain evidence="10 11">SFB5A</strain>
    </source>
</reference>
<dbReference type="GO" id="GO:0004674">
    <property type="term" value="F:protein serine/threonine kinase activity"/>
    <property type="evidence" value="ECO:0007669"/>
    <property type="project" value="UniProtKB-KW"/>
</dbReference>
<dbReference type="EMBL" id="JACHJY010000020">
    <property type="protein sequence ID" value="MBB4987323.1"/>
    <property type="molecule type" value="Genomic_DNA"/>
</dbReference>
<evidence type="ECO:0000313" key="11">
    <source>
        <dbReference type="Proteomes" id="UP000582643"/>
    </source>
</evidence>
<evidence type="ECO:0000256" key="3">
    <source>
        <dbReference type="ARBA" id="ARBA00022679"/>
    </source>
</evidence>
<feature type="region of interest" description="Disordered" evidence="8">
    <location>
        <begin position="459"/>
        <end position="484"/>
    </location>
</feature>
<keyword evidence="3" id="KW-0808">Transferase</keyword>
<sequence>MTASHGPHDTAGLDRTELLQPGHRVGDWVVTELIGSGGWSTVYAARPAGRRREGDGRAPEPTEVALKIMPTAGLAPRQARRIVESARREVELGRRAGHPRLIGLRESFVLAAPELPAVDGAIVLVMERAAGSLRELLDAGVSGADRGRLIAGICEGLTHLHRSGWVHADLKPENVLLGRDGSVKLSDFGLATELTGTHGYVPPMGTLDYLPPERWRAPLGELGVQVRPSADIWALGVVVHEVFASGASPFPGATPVARGAAVQEYGEGRAPLRMDPAVPPFWRVLAADCLAPTHAARAPHTAESLLARIEARGLAHAGAEKHTARLRGRVRAAVLAAALCGAAGAALWSDTVREGASGHRPGAVRVFNAERGCQDRTDRDPQCSLGLAIDPLRPYAAGNVVPTRVWHGDVLTADCRLPDGQPVIDEEDLQSTLWFRVRLPHGSAYRAAWLPAVRTKDRPALPVCPRPRAGPPRHGGPAPEGPGS</sequence>
<accession>A0A7W7U947</accession>
<dbReference type="GO" id="GO:0005524">
    <property type="term" value="F:ATP binding"/>
    <property type="evidence" value="ECO:0007669"/>
    <property type="project" value="UniProtKB-UniRule"/>
</dbReference>
<dbReference type="InterPro" id="IPR017441">
    <property type="entry name" value="Protein_kinase_ATP_BS"/>
</dbReference>
<gene>
    <name evidence="10" type="ORF">GGE06_008295</name>
</gene>
<dbReference type="PANTHER" id="PTHR43289">
    <property type="entry name" value="MITOGEN-ACTIVATED PROTEIN KINASE KINASE KINASE 20-RELATED"/>
    <property type="match status" value="1"/>
</dbReference>
<dbReference type="AlphaFoldDB" id="A0A7W7U947"/>
<evidence type="ECO:0000256" key="8">
    <source>
        <dbReference type="SAM" id="MobiDB-lite"/>
    </source>
</evidence>
<dbReference type="SMART" id="SM00220">
    <property type="entry name" value="S_TKc"/>
    <property type="match status" value="1"/>
</dbReference>
<keyword evidence="11" id="KW-1185">Reference proteome</keyword>
<evidence type="ECO:0000256" key="5">
    <source>
        <dbReference type="ARBA" id="ARBA00022777"/>
    </source>
</evidence>
<evidence type="ECO:0000313" key="10">
    <source>
        <dbReference type="EMBL" id="MBB4987323.1"/>
    </source>
</evidence>
<dbReference type="RefSeq" id="WP_184933190.1">
    <property type="nucleotide sequence ID" value="NZ_JACHJY010000020.1"/>
</dbReference>